<evidence type="ECO:0000256" key="6">
    <source>
        <dbReference type="ARBA" id="ARBA00022884"/>
    </source>
</evidence>
<dbReference type="InterPro" id="IPR012677">
    <property type="entry name" value="Nucleotide-bd_a/b_plait_sf"/>
</dbReference>
<dbReference type="GO" id="GO:0006364">
    <property type="term" value="P:rRNA processing"/>
    <property type="evidence" value="ECO:0007669"/>
    <property type="project" value="UniProtKB-KW"/>
</dbReference>
<dbReference type="Proteomes" id="UP000250266">
    <property type="component" value="Unassembled WGS sequence"/>
</dbReference>
<dbReference type="CDD" id="cd12565">
    <property type="entry name" value="RRM1_MRD1"/>
    <property type="match status" value="1"/>
</dbReference>
<feature type="coiled-coil region" evidence="10">
    <location>
        <begin position="793"/>
        <end position="820"/>
    </location>
</feature>
<dbReference type="GO" id="GO:0003729">
    <property type="term" value="F:mRNA binding"/>
    <property type="evidence" value="ECO:0007669"/>
    <property type="project" value="TreeGrafter"/>
</dbReference>
<evidence type="ECO:0000256" key="4">
    <source>
        <dbReference type="ARBA" id="ARBA00022552"/>
    </source>
</evidence>
<feature type="region of interest" description="Disordered" evidence="11">
    <location>
        <begin position="91"/>
        <end position="126"/>
    </location>
</feature>
<protein>
    <recommendedName>
        <fullName evidence="3">Multiple RNA-binding domain-containing protein 1</fullName>
    </recommendedName>
</protein>
<dbReference type="GO" id="GO:0005634">
    <property type="term" value="C:nucleus"/>
    <property type="evidence" value="ECO:0007669"/>
    <property type="project" value="UniProtKB-SubCell"/>
</dbReference>
<evidence type="ECO:0000256" key="11">
    <source>
        <dbReference type="SAM" id="MobiDB-lite"/>
    </source>
</evidence>
<dbReference type="PANTHER" id="PTHR48039">
    <property type="entry name" value="RNA-BINDING MOTIF PROTEIN 14B"/>
    <property type="match status" value="1"/>
</dbReference>
<keyword evidence="8" id="KW-0687">Ribonucleoprotein</keyword>
<feature type="domain" description="RRM" evidence="12">
    <location>
        <begin position="4"/>
        <end position="76"/>
    </location>
</feature>
<keyword evidence="4" id="KW-0698">rRNA processing</keyword>
<keyword evidence="14" id="KW-1185">Reference proteome</keyword>
<evidence type="ECO:0000313" key="14">
    <source>
        <dbReference type="Proteomes" id="UP000250266"/>
    </source>
</evidence>
<dbReference type="SMART" id="SM00360">
    <property type="entry name" value="RRM"/>
    <property type="match status" value="5"/>
</dbReference>
<name>A0A8E2JJP9_9PEZI</name>
<comment type="subcellular location">
    <subcellularLocation>
        <location evidence="1">Nucleus</location>
    </subcellularLocation>
</comment>
<organism evidence="13 14">
    <name type="scientific">Lepidopterella palustris CBS 459.81</name>
    <dbReference type="NCBI Taxonomy" id="1314670"/>
    <lineage>
        <taxon>Eukaryota</taxon>
        <taxon>Fungi</taxon>
        <taxon>Dikarya</taxon>
        <taxon>Ascomycota</taxon>
        <taxon>Pezizomycotina</taxon>
        <taxon>Dothideomycetes</taxon>
        <taxon>Pleosporomycetidae</taxon>
        <taxon>Mytilinidiales</taxon>
        <taxon>Argynnaceae</taxon>
        <taxon>Lepidopterella</taxon>
    </lineage>
</organism>
<keyword evidence="6 9" id="KW-0694">RNA-binding</keyword>
<dbReference type="GO" id="GO:1990904">
    <property type="term" value="C:ribonucleoprotein complex"/>
    <property type="evidence" value="ECO:0007669"/>
    <property type="project" value="UniProtKB-KW"/>
</dbReference>
<feature type="domain" description="RRM" evidence="12">
    <location>
        <begin position="721"/>
        <end position="798"/>
    </location>
</feature>
<dbReference type="Gene3D" id="3.30.70.330">
    <property type="match status" value="5"/>
</dbReference>
<evidence type="ECO:0000313" key="13">
    <source>
        <dbReference type="EMBL" id="OCK84529.1"/>
    </source>
</evidence>
<feature type="compositionally biased region" description="Acidic residues" evidence="11">
    <location>
        <begin position="297"/>
        <end position="311"/>
    </location>
</feature>
<keyword evidence="7" id="KW-0539">Nucleus</keyword>
<evidence type="ECO:0000256" key="5">
    <source>
        <dbReference type="ARBA" id="ARBA00022737"/>
    </source>
</evidence>
<feature type="region of interest" description="Disordered" evidence="11">
    <location>
        <begin position="169"/>
        <end position="311"/>
    </location>
</feature>
<evidence type="ECO:0000256" key="8">
    <source>
        <dbReference type="ARBA" id="ARBA00023274"/>
    </source>
</evidence>
<dbReference type="CDD" id="cd12320">
    <property type="entry name" value="RRM6_RBM19_RRM5_MRD1"/>
    <property type="match status" value="1"/>
</dbReference>
<sequence length="845" mass="94533">MASSRIFVRGLPPNFTEENFKTHFSKQNSITDAKLLPHRRIGYVGYKTVEDAEKAVKYFNKTFIRTSRIWVEIARPISDETLLKSRRSNKYEHASQRVNHTVGHAASSENPLKRKRPGLENENVGSDPKLKEFLEVMQNPSKAKTWGNEYGQATDATVHVVEEKVDGVNLQEGDSDTEYQVVSKKKKHLTETSKTNLTNGENTVPNSNSPPAQDKLALNEEDDGVQQFPDPSIQNGGPVSDNDWLRSRTSRLLGLEDDEDDKVQAGNRSDEKFSNHDSAVDEIPKKANTLTEHSTEELEDQDPVNEGSGDADEYAIRATRRLFLRNLNYHVAEDDLRKHFSSFSSLQEVHIPIDPSTHAGKGFAYIQFTDSEDAVKAKQEHDHTIFQGRILHILPATAKRESKMDEFAISQLPLKKRRLIEKKIASGSSTFNWNSLYMSGDAVMSSIADRLGVSRSELLDPTSADAAVKQAHAETHVISETRSYFATNGVDLDSFKSRARGDTAILIKNFPYGTDLRNLLEEHGSISRFLMPPSGTLAIVEFKTPPEARSAFKSLAYRKIKDSILFLEWAPKELFSSKADVKQSIAPLPFSRDKDNKLSAADLLQKETPTEVIETATLFVKNLSFETTTQRLTEIFTPLDGFVSARVKTKVDPKRPSQILSMGFGFLEFRTPSQAQAARAAMQNYSLDGHKLDIKASHGGMDAAEERRKADNAKKAAGKRTKIIIKNLPFQASKKELRSLLSPYGTLRSVRIPTKFDNSTRGFGFADFVTPREAENALDALKNTHFYGRRLVLDFASEDAEDAEEELEKMTKKVGSQVNKVALQRLTGGGRKKFNVSDNDDLDEA</sequence>
<accession>A0A8E2JJP9</accession>
<evidence type="ECO:0000259" key="12">
    <source>
        <dbReference type="PROSITE" id="PS50102"/>
    </source>
</evidence>
<feature type="compositionally biased region" description="Basic and acidic residues" evidence="11">
    <location>
        <begin position="268"/>
        <end position="285"/>
    </location>
</feature>
<gene>
    <name evidence="13" type="ORF">K432DRAFT_288734</name>
</gene>
<comment type="similarity">
    <text evidence="2">Belongs to the RRM MRD1 family.</text>
</comment>
<proteinExistence type="inferred from homology"/>
<dbReference type="OrthoDB" id="439639at2759"/>
<evidence type="ECO:0000256" key="1">
    <source>
        <dbReference type="ARBA" id="ARBA00004123"/>
    </source>
</evidence>
<evidence type="ECO:0000256" key="2">
    <source>
        <dbReference type="ARBA" id="ARBA00008033"/>
    </source>
</evidence>
<dbReference type="PROSITE" id="PS50102">
    <property type="entry name" value="RRM"/>
    <property type="match status" value="5"/>
</dbReference>
<dbReference type="Pfam" id="PF00076">
    <property type="entry name" value="RRM_1"/>
    <property type="match status" value="4"/>
</dbReference>
<evidence type="ECO:0000256" key="9">
    <source>
        <dbReference type="PROSITE-ProRule" id="PRU00176"/>
    </source>
</evidence>
<reference evidence="13 14" key="1">
    <citation type="journal article" date="2016" name="Nat. Commun.">
        <title>Ectomycorrhizal ecology is imprinted in the genome of the dominant symbiotic fungus Cenococcum geophilum.</title>
        <authorList>
            <consortium name="DOE Joint Genome Institute"/>
            <person name="Peter M."/>
            <person name="Kohler A."/>
            <person name="Ohm R.A."/>
            <person name="Kuo A."/>
            <person name="Krutzmann J."/>
            <person name="Morin E."/>
            <person name="Arend M."/>
            <person name="Barry K.W."/>
            <person name="Binder M."/>
            <person name="Choi C."/>
            <person name="Clum A."/>
            <person name="Copeland A."/>
            <person name="Grisel N."/>
            <person name="Haridas S."/>
            <person name="Kipfer T."/>
            <person name="LaButti K."/>
            <person name="Lindquist E."/>
            <person name="Lipzen A."/>
            <person name="Maire R."/>
            <person name="Meier B."/>
            <person name="Mihaltcheva S."/>
            <person name="Molinier V."/>
            <person name="Murat C."/>
            <person name="Poggeler S."/>
            <person name="Quandt C.A."/>
            <person name="Sperisen C."/>
            <person name="Tritt A."/>
            <person name="Tisserant E."/>
            <person name="Crous P.W."/>
            <person name="Henrissat B."/>
            <person name="Nehls U."/>
            <person name="Egli S."/>
            <person name="Spatafora J.W."/>
            <person name="Grigoriev I.V."/>
            <person name="Martin F.M."/>
        </authorList>
    </citation>
    <scope>NUCLEOTIDE SEQUENCE [LARGE SCALE GENOMIC DNA]</scope>
    <source>
        <strain evidence="13 14">CBS 459.81</strain>
    </source>
</reference>
<dbReference type="SUPFAM" id="SSF54928">
    <property type="entry name" value="RNA-binding domain, RBD"/>
    <property type="match status" value="3"/>
</dbReference>
<dbReference type="InterPro" id="IPR000504">
    <property type="entry name" value="RRM_dom"/>
</dbReference>
<keyword evidence="10" id="KW-0175">Coiled coil</keyword>
<dbReference type="FunFam" id="3.30.70.330:FF:000247">
    <property type="entry name" value="Multiple RNA-binding domain-containing protein 1"/>
    <property type="match status" value="1"/>
</dbReference>
<evidence type="ECO:0000256" key="3">
    <source>
        <dbReference type="ARBA" id="ARBA00013428"/>
    </source>
</evidence>
<feature type="domain" description="RRM" evidence="12">
    <location>
        <begin position="503"/>
        <end position="572"/>
    </location>
</feature>
<dbReference type="InterPro" id="IPR051945">
    <property type="entry name" value="RRM_MRD1_RNA_proc_ribogen"/>
</dbReference>
<dbReference type="AlphaFoldDB" id="A0A8E2JJP9"/>
<feature type="domain" description="RRM" evidence="12">
    <location>
        <begin position="616"/>
        <end position="699"/>
    </location>
</feature>
<dbReference type="EMBL" id="KV744835">
    <property type="protein sequence ID" value="OCK84529.1"/>
    <property type="molecule type" value="Genomic_DNA"/>
</dbReference>
<keyword evidence="5" id="KW-0677">Repeat</keyword>
<evidence type="ECO:0000256" key="7">
    <source>
        <dbReference type="ARBA" id="ARBA00023242"/>
    </source>
</evidence>
<feature type="domain" description="RRM" evidence="12">
    <location>
        <begin position="320"/>
        <end position="398"/>
    </location>
</feature>
<dbReference type="PANTHER" id="PTHR48039:SF5">
    <property type="entry name" value="RNA-BINDING PROTEIN 28"/>
    <property type="match status" value="1"/>
</dbReference>
<evidence type="ECO:0000256" key="10">
    <source>
        <dbReference type="SAM" id="Coils"/>
    </source>
</evidence>
<dbReference type="InterPro" id="IPR035979">
    <property type="entry name" value="RBD_domain_sf"/>
</dbReference>
<feature type="compositionally biased region" description="Polar residues" evidence="11">
    <location>
        <begin position="192"/>
        <end position="211"/>
    </location>
</feature>